<comment type="similarity">
    <text evidence="8">Belongs to the auxin efflux carrier (TC 2.A.69.2) family.</text>
</comment>
<evidence type="ECO:0000256" key="9">
    <source>
        <dbReference type="SAM" id="Phobius"/>
    </source>
</evidence>
<feature type="transmembrane region" description="Helical" evidence="9">
    <location>
        <begin position="72"/>
        <end position="94"/>
    </location>
</feature>
<accession>A0A2I0ALW8</accession>
<feature type="transmembrane region" description="Helical" evidence="9">
    <location>
        <begin position="6"/>
        <end position="26"/>
    </location>
</feature>
<dbReference type="OrthoDB" id="191139at2759"/>
<dbReference type="Proteomes" id="UP000236161">
    <property type="component" value="Unassembled WGS sequence"/>
</dbReference>
<sequence length="303" mass="32795">MGLWEILVTASVPVLNVLLLTAVGSIYATDHVGILSHGARKHLNSVVFHIFNPALVASNLALTFSLESMMLLWFMPINLALSSIIGSAFGWLLIHITKSPSHLRAVILACCSAGNIGNLFLVLVPAICKEKGSPLQNLDVCRTYGMAYASLSMAIGTILQWSYTYNIVRISSNYKESQENCSSNGTIPSLILITGGNLIKGFNGPGIPFPIIIGVIAIRFIALPIVGTILVEFAVHSGFLHSDPLYHLILLLQNAVPPAMNIASMIQMVEVGEGELSVILLWSYVVASMGLTLWSMFFLWLIS</sequence>
<dbReference type="GO" id="GO:0009734">
    <property type="term" value="P:auxin-activated signaling pathway"/>
    <property type="evidence" value="ECO:0007669"/>
    <property type="project" value="UniProtKB-KW"/>
</dbReference>
<comment type="function">
    <text evidence="7">Involved in cellular auxin homeostasis by regulating auxin metabolism. Regulates intracellular auxin accumulation at the endoplasmic reticulum and thus auxin availability for nuclear auxin signaling.</text>
</comment>
<evidence type="ECO:0000256" key="2">
    <source>
        <dbReference type="ARBA" id="ARBA00022448"/>
    </source>
</evidence>
<evidence type="ECO:0000256" key="1">
    <source>
        <dbReference type="ARBA" id="ARBA00004477"/>
    </source>
</evidence>
<evidence type="ECO:0000256" key="6">
    <source>
        <dbReference type="ARBA" id="ARBA00023294"/>
    </source>
</evidence>
<comment type="subcellular location">
    <subcellularLocation>
        <location evidence="1">Endoplasmic reticulum membrane</location>
        <topology evidence="1">Multi-pass membrane protein</topology>
    </subcellularLocation>
</comment>
<dbReference type="GO" id="GO:0005789">
    <property type="term" value="C:endoplasmic reticulum membrane"/>
    <property type="evidence" value="ECO:0007669"/>
    <property type="project" value="UniProtKB-SubCell"/>
</dbReference>
<keyword evidence="11" id="KW-1185">Reference proteome</keyword>
<organism evidence="10 11">
    <name type="scientific">Apostasia shenzhenica</name>
    <dbReference type="NCBI Taxonomy" id="1088818"/>
    <lineage>
        <taxon>Eukaryota</taxon>
        <taxon>Viridiplantae</taxon>
        <taxon>Streptophyta</taxon>
        <taxon>Embryophyta</taxon>
        <taxon>Tracheophyta</taxon>
        <taxon>Spermatophyta</taxon>
        <taxon>Magnoliopsida</taxon>
        <taxon>Liliopsida</taxon>
        <taxon>Asparagales</taxon>
        <taxon>Orchidaceae</taxon>
        <taxon>Apostasioideae</taxon>
        <taxon>Apostasia</taxon>
    </lineage>
</organism>
<feature type="transmembrane region" description="Helical" evidence="9">
    <location>
        <begin position="211"/>
        <end position="233"/>
    </location>
</feature>
<feature type="transmembrane region" description="Helical" evidence="9">
    <location>
        <begin position="106"/>
        <end position="127"/>
    </location>
</feature>
<dbReference type="GO" id="GO:0080162">
    <property type="term" value="P:endoplasmic reticulum to cytosol auxin transport"/>
    <property type="evidence" value="ECO:0007669"/>
    <property type="project" value="InterPro"/>
</dbReference>
<protein>
    <submittedName>
        <fullName evidence="10">Uncharacterized protein</fullName>
    </submittedName>
</protein>
<evidence type="ECO:0000313" key="11">
    <source>
        <dbReference type="Proteomes" id="UP000236161"/>
    </source>
</evidence>
<gene>
    <name evidence="10" type="ORF">AXF42_Ash015334</name>
</gene>
<dbReference type="Pfam" id="PF03547">
    <property type="entry name" value="Mem_trans"/>
    <property type="match status" value="2"/>
</dbReference>
<keyword evidence="5 9" id="KW-0472">Membrane</keyword>
<name>A0A2I0ALW8_9ASPA</name>
<proteinExistence type="inferred from homology"/>
<dbReference type="InterPro" id="IPR004776">
    <property type="entry name" value="Mem_transp_PIN-like"/>
</dbReference>
<feature type="transmembrane region" description="Helical" evidence="9">
    <location>
        <begin position="281"/>
        <end position="302"/>
    </location>
</feature>
<evidence type="ECO:0000313" key="10">
    <source>
        <dbReference type="EMBL" id="PKA56561.1"/>
    </source>
</evidence>
<dbReference type="AlphaFoldDB" id="A0A2I0ALW8"/>
<evidence type="ECO:0000256" key="4">
    <source>
        <dbReference type="ARBA" id="ARBA00022989"/>
    </source>
</evidence>
<evidence type="ECO:0000256" key="8">
    <source>
        <dbReference type="ARBA" id="ARBA00025752"/>
    </source>
</evidence>
<keyword evidence="3 9" id="KW-0812">Transmembrane</keyword>
<dbReference type="InterPro" id="IPR045033">
    <property type="entry name" value="PILS1/3/4/5/7"/>
</dbReference>
<keyword evidence="2" id="KW-0813">Transport</keyword>
<feature type="transmembrane region" description="Helical" evidence="9">
    <location>
        <begin position="147"/>
        <end position="168"/>
    </location>
</feature>
<keyword evidence="6" id="KW-0927">Auxin signaling pathway</keyword>
<evidence type="ECO:0000256" key="7">
    <source>
        <dbReference type="ARBA" id="ARBA00025100"/>
    </source>
</evidence>
<dbReference type="PANTHER" id="PTHR31651:SF33">
    <property type="entry name" value="PROTEIN PIN-LIKES 1"/>
    <property type="match status" value="1"/>
</dbReference>
<dbReference type="EMBL" id="KZ451971">
    <property type="protein sequence ID" value="PKA56561.1"/>
    <property type="molecule type" value="Genomic_DNA"/>
</dbReference>
<keyword evidence="4 9" id="KW-1133">Transmembrane helix</keyword>
<evidence type="ECO:0000256" key="5">
    <source>
        <dbReference type="ARBA" id="ARBA00023136"/>
    </source>
</evidence>
<dbReference type="PANTHER" id="PTHR31651">
    <property type="match status" value="1"/>
</dbReference>
<evidence type="ECO:0000256" key="3">
    <source>
        <dbReference type="ARBA" id="ARBA00022692"/>
    </source>
</evidence>
<reference evidence="10 11" key="1">
    <citation type="journal article" date="2017" name="Nature">
        <title>The Apostasia genome and the evolution of orchids.</title>
        <authorList>
            <person name="Zhang G.Q."/>
            <person name="Liu K.W."/>
            <person name="Li Z."/>
            <person name="Lohaus R."/>
            <person name="Hsiao Y.Y."/>
            <person name="Niu S.C."/>
            <person name="Wang J.Y."/>
            <person name="Lin Y.C."/>
            <person name="Xu Q."/>
            <person name="Chen L.J."/>
            <person name="Yoshida K."/>
            <person name="Fujiwara S."/>
            <person name="Wang Z.W."/>
            <person name="Zhang Y.Q."/>
            <person name="Mitsuda N."/>
            <person name="Wang M."/>
            <person name="Liu G.H."/>
            <person name="Pecoraro L."/>
            <person name="Huang H.X."/>
            <person name="Xiao X.J."/>
            <person name="Lin M."/>
            <person name="Wu X.Y."/>
            <person name="Wu W.L."/>
            <person name="Chen Y.Y."/>
            <person name="Chang S.B."/>
            <person name="Sakamoto S."/>
            <person name="Ohme-Takagi M."/>
            <person name="Yagi M."/>
            <person name="Zeng S.J."/>
            <person name="Shen C.Y."/>
            <person name="Yeh C.M."/>
            <person name="Luo Y.B."/>
            <person name="Tsai W.C."/>
            <person name="Van de Peer Y."/>
            <person name="Liu Z.J."/>
        </authorList>
    </citation>
    <scope>NUCLEOTIDE SEQUENCE [LARGE SCALE GENOMIC DNA]</scope>
    <source>
        <strain evidence="11">cv. Shenzhen</strain>
        <tissue evidence="10">Stem</tissue>
    </source>
</reference>